<dbReference type="EMBL" id="JBHSGS010000061">
    <property type="protein sequence ID" value="MFC4720247.1"/>
    <property type="molecule type" value="Genomic_DNA"/>
</dbReference>
<dbReference type="InterPro" id="IPR003476">
    <property type="entry name" value="Glyco_hydro_42"/>
</dbReference>
<protein>
    <recommendedName>
        <fullName evidence="3">beta-galactosidase</fullName>
        <ecNumber evidence="3">3.2.1.23</ecNumber>
    </recommendedName>
</protein>
<comment type="similarity">
    <text evidence="2">Belongs to the glycosyl hydrolase 42 family.</text>
</comment>
<evidence type="ECO:0000256" key="1">
    <source>
        <dbReference type="ARBA" id="ARBA00001412"/>
    </source>
</evidence>
<evidence type="ECO:0000256" key="6">
    <source>
        <dbReference type="ARBA" id="ARBA00022833"/>
    </source>
</evidence>
<name>A0ABV9MW55_9ENTE</name>
<dbReference type="SUPFAM" id="SSF52266">
    <property type="entry name" value="SGNH hydrolase"/>
    <property type="match status" value="1"/>
</dbReference>
<dbReference type="InterPro" id="IPR036514">
    <property type="entry name" value="SGNH_hydro_sf"/>
</dbReference>
<keyword evidence="7 10" id="KW-0326">Glycosidase</keyword>
<reference evidence="11" key="1">
    <citation type="journal article" date="2019" name="Int. J. Syst. Evol. Microbiol.">
        <title>The Global Catalogue of Microorganisms (GCM) 10K type strain sequencing project: providing services to taxonomists for standard genome sequencing and annotation.</title>
        <authorList>
            <consortium name="The Broad Institute Genomics Platform"/>
            <consortium name="The Broad Institute Genome Sequencing Center for Infectious Disease"/>
            <person name="Wu L."/>
            <person name="Ma J."/>
        </authorList>
    </citation>
    <scope>NUCLEOTIDE SEQUENCE [LARGE SCALE GENOMIC DNA]</scope>
    <source>
        <strain evidence="11">CGMCC 1.19032</strain>
    </source>
</reference>
<evidence type="ECO:0000259" key="8">
    <source>
        <dbReference type="Pfam" id="PF02449"/>
    </source>
</evidence>
<dbReference type="InterPro" id="IPR013738">
    <property type="entry name" value="Beta_galactosidase_Trimer"/>
</dbReference>
<dbReference type="Pfam" id="PF08532">
    <property type="entry name" value="Glyco_hydro_42M"/>
    <property type="match status" value="1"/>
</dbReference>
<dbReference type="Pfam" id="PF02449">
    <property type="entry name" value="Glyco_hydro_42"/>
    <property type="match status" value="1"/>
</dbReference>
<keyword evidence="6" id="KW-0862">Zinc</keyword>
<dbReference type="InterPro" id="IPR001087">
    <property type="entry name" value="GDSL"/>
</dbReference>
<dbReference type="Gene3D" id="3.40.50.1110">
    <property type="entry name" value="SGNH hydrolase"/>
    <property type="match status" value="1"/>
</dbReference>
<proteinExistence type="inferred from homology"/>
<keyword evidence="11" id="KW-1185">Reference proteome</keyword>
<dbReference type="InterPro" id="IPR029062">
    <property type="entry name" value="Class_I_gatase-like"/>
</dbReference>
<keyword evidence="4" id="KW-0479">Metal-binding</keyword>
<dbReference type="GO" id="GO:0004565">
    <property type="term" value="F:beta-galactosidase activity"/>
    <property type="evidence" value="ECO:0007669"/>
    <property type="project" value="UniProtKB-EC"/>
</dbReference>
<evidence type="ECO:0000256" key="5">
    <source>
        <dbReference type="ARBA" id="ARBA00022801"/>
    </source>
</evidence>
<dbReference type="InterPro" id="IPR013529">
    <property type="entry name" value="Glyco_hydro_42_N"/>
</dbReference>
<gene>
    <name evidence="10" type="ORF">ACFO5I_10990</name>
</gene>
<dbReference type="Proteomes" id="UP001595969">
    <property type="component" value="Unassembled WGS sequence"/>
</dbReference>
<dbReference type="PANTHER" id="PTHR36447:SF2">
    <property type="entry name" value="BETA-GALACTOSIDASE YESZ"/>
    <property type="match status" value="1"/>
</dbReference>
<feature type="domain" description="Beta-galactosidase trimerisation" evidence="9">
    <location>
        <begin position="606"/>
        <end position="785"/>
    </location>
</feature>
<evidence type="ECO:0000313" key="10">
    <source>
        <dbReference type="EMBL" id="MFC4720247.1"/>
    </source>
</evidence>
<dbReference type="EC" id="3.2.1.23" evidence="3"/>
<dbReference type="CDD" id="cd03143">
    <property type="entry name" value="A4_beta-galactosidase_middle_domain"/>
    <property type="match status" value="1"/>
</dbReference>
<comment type="catalytic activity">
    <reaction evidence="1">
        <text>Hydrolysis of terminal non-reducing beta-D-galactose residues in beta-D-galactosides.</text>
        <dbReference type="EC" id="3.2.1.23"/>
    </reaction>
</comment>
<evidence type="ECO:0000256" key="3">
    <source>
        <dbReference type="ARBA" id="ARBA00012756"/>
    </source>
</evidence>
<dbReference type="Gene3D" id="3.20.20.80">
    <property type="entry name" value="Glycosidases"/>
    <property type="match status" value="1"/>
</dbReference>
<dbReference type="InterPro" id="IPR037459">
    <property type="entry name" value="RhgT-like"/>
</dbReference>
<evidence type="ECO:0000256" key="4">
    <source>
        <dbReference type="ARBA" id="ARBA00022723"/>
    </source>
</evidence>
<sequence length="878" mass="100366">MRLLLAGDSTVAKYQGRYGEMTGWGEALETLLVEKYPELTVLNFAKAGASTRSFEEEGLFAQLIAQVEPTDLVLIQFGHNDQNPTKKVPMNDYFHFIKRWIHQIKEKGGQAILCTPVERRHFVSGEQQATLKEYERVLRRLAKEEEVTLLPLNRYTNQLYQRLGERKSRALFIHPAPGDVVFPVGSVDDTHFSTVGAAQVARYVCLRLADFLSTAPLFNQYYYGACMYPEVWSKEVMETDVKHLQALKMNFARIGEFVWSALEPEEGQYDFTLLEEALTLYQENGIDVCLCIPTPTPPRWLTYEHPERLITNIDGTKMVHGSRQHVCTNNAYFREKAYQLTQKIAAFSKKYENVIAIQLDNEFKCHVDLCYCDTCQARWHEWLAEEYLEIENLNAAWGTKIWSEEYRSFAEVVLPKTTPFLHHASLMNAFRRFTAETLNEFAHELTHCIRIETDLPVTHNTSFGFNLLNEELFSELDVVGFDTYPAASNYPAFLLNMDTWRNVKKNQQDMLLLETSTSHAGHLENYVQPHPAGYLVNEVFTGFAGGLKSFSYWHFRGHRYGVEQPHSCVVTAWGEPDKGYEDVKKSGELIEKMRPFLEQSTFVPSKIAIVYSDHAKRHYNVESGGIYQHRSLVTDCFASLIYQGIQAEVIQETSDFSTFDLLMIPFVRHLSPILLEKIKAFVQQGGKLILGPMTGDRTEELAWPKTNGLDILGEWLEIKNVTQYVANDTVDYMTYENQKAPLSGLLTTFSVGETWETLAQTNEGKTILATKKQGKGSVTYIGGLPKNYTDNPLWQAYLAKEIAPFEKSASSISLNKGLVKYCRETKTHLQIYLANMTGKEENFTLHKDAIDLLTGVRYCKEKHNVLPYGHHILAIEKD</sequence>
<dbReference type="Pfam" id="PF00657">
    <property type="entry name" value="Lipase_GDSL"/>
    <property type="match status" value="1"/>
</dbReference>
<keyword evidence="5 10" id="KW-0378">Hydrolase</keyword>
<dbReference type="CDD" id="cd01821">
    <property type="entry name" value="Rhamnogalacturan_acetylesterase_like"/>
    <property type="match status" value="1"/>
</dbReference>
<organism evidence="10 11">
    <name type="scientific">Enterococcus lemanii</name>
    <dbReference type="NCBI Taxonomy" id="1159752"/>
    <lineage>
        <taxon>Bacteria</taxon>
        <taxon>Bacillati</taxon>
        <taxon>Bacillota</taxon>
        <taxon>Bacilli</taxon>
        <taxon>Lactobacillales</taxon>
        <taxon>Enterococcaceae</taxon>
        <taxon>Enterococcus</taxon>
    </lineage>
</organism>
<evidence type="ECO:0000256" key="7">
    <source>
        <dbReference type="ARBA" id="ARBA00023295"/>
    </source>
</evidence>
<dbReference type="InterPro" id="IPR017853">
    <property type="entry name" value="GH"/>
</dbReference>
<evidence type="ECO:0000313" key="11">
    <source>
        <dbReference type="Proteomes" id="UP001595969"/>
    </source>
</evidence>
<feature type="domain" description="Glycoside hydrolase family 42 N-terminal" evidence="8">
    <location>
        <begin position="226"/>
        <end position="592"/>
    </location>
</feature>
<dbReference type="PANTHER" id="PTHR36447">
    <property type="entry name" value="BETA-GALACTOSIDASE GANA"/>
    <property type="match status" value="1"/>
</dbReference>
<evidence type="ECO:0000256" key="2">
    <source>
        <dbReference type="ARBA" id="ARBA00005940"/>
    </source>
</evidence>
<dbReference type="RefSeq" id="WP_204653026.1">
    <property type="nucleotide sequence ID" value="NZ_JAFBFD010000004.1"/>
</dbReference>
<dbReference type="SUPFAM" id="SSF51445">
    <property type="entry name" value="(Trans)glycosidases"/>
    <property type="match status" value="1"/>
</dbReference>
<dbReference type="Gene3D" id="3.40.50.880">
    <property type="match status" value="1"/>
</dbReference>
<evidence type="ECO:0000259" key="9">
    <source>
        <dbReference type="Pfam" id="PF08532"/>
    </source>
</evidence>
<dbReference type="SUPFAM" id="SSF52317">
    <property type="entry name" value="Class I glutamine amidotransferase-like"/>
    <property type="match status" value="1"/>
</dbReference>
<accession>A0ABV9MW55</accession>
<comment type="caution">
    <text evidence="10">The sequence shown here is derived from an EMBL/GenBank/DDBJ whole genome shotgun (WGS) entry which is preliminary data.</text>
</comment>